<evidence type="ECO:0000313" key="8">
    <source>
        <dbReference type="EMBL" id="SFU19521.1"/>
    </source>
</evidence>
<dbReference type="InterPro" id="IPR015422">
    <property type="entry name" value="PyrdxlP-dep_Trfase_small"/>
</dbReference>
<dbReference type="InterPro" id="IPR051926">
    <property type="entry name" value="Ala_Aminotransferase"/>
</dbReference>
<evidence type="ECO:0000256" key="1">
    <source>
        <dbReference type="ARBA" id="ARBA00001933"/>
    </source>
</evidence>
<evidence type="ECO:0000256" key="4">
    <source>
        <dbReference type="ARBA" id="ARBA00022679"/>
    </source>
</evidence>
<dbReference type="EC" id="2.6.1.2" evidence="6"/>
<dbReference type="AlphaFoldDB" id="A0A1I7E6E7"/>
<dbReference type="PANTHER" id="PTHR43488">
    <property type="entry name" value="GLUTAMATE-PYRUVATE AMINOTRANSFERASE ALAA"/>
    <property type="match status" value="1"/>
</dbReference>
<dbReference type="EMBL" id="FPBF01000011">
    <property type="protein sequence ID" value="SFU19521.1"/>
    <property type="molecule type" value="Genomic_DNA"/>
</dbReference>
<comment type="similarity">
    <text evidence="2">Belongs to the class-I pyridoxal-phosphate-dependent aminotransferase family.</text>
</comment>
<accession>A0A1I7E6E7</accession>
<dbReference type="InterPro" id="IPR015424">
    <property type="entry name" value="PyrdxlP-dep_Trfase"/>
</dbReference>
<dbReference type="NCBIfam" id="NF005334">
    <property type="entry name" value="PRK06855.1"/>
    <property type="match status" value="1"/>
</dbReference>
<evidence type="ECO:0000256" key="2">
    <source>
        <dbReference type="ARBA" id="ARBA00007441"/>
    </source>
</evidence>
<keyword evidence="4 8" id="KW-0808">Transferase</keyword>
<evidence type="ECO:0000256" key="5">
    <source>
        <dbReference type="ARBA" id="ARBA00022898"/>
    </source>
</evidence>
<gene>
    <name evidence="8" type="ORF">SAMN04489724_0141</name>
</gene>
<keyword evidence="3 8" id="KW-0032">Aminotransferase</keyword>
<reference evidence="9" key="1">
    <citation type="submission" date="2016-10" db="EMBL/GenBank/DDBJ databases">
        <authorList>
            <person name="Varghese N."/>
            <person name="Submissions S."/>
        </authorList>
    </citation>
    <scope>NUCLEOTIDE SEQUENCE [LARGE SCALE GENOMIC DNA]</scope>
    <source>
        <strain evidence="9">DSM 23445</strain>
    </source>
</reference>
<dbReference type="GO" id="GO:0030170">
    <property type="term" value="F:pyridoxal phosphate binding"/>
    <property type="evidence" value="ECO:0007669"/>
    <property type="project" value="InterPro"/>
</dbReference>
<evidence type="ECO:0000256" key="6">
    <source>
        <dbReference type="ARBA" id="ARBA00026106"/>
    </source>
</evidence>
<name>A0A1I7E6E7_9BACT</name>
<feature type="domain" description="Aminotransferase class I/classII large" evidence="7">
    <location>
        <begin position="111"/>
        <end position="481"/>
    </location>
</feature>
<dbReference type="PANTHER" id="PTHR43488:SF2">
    <property type="entry name" value="GLUTAMATE-PYRUVATE AMINOTRANSFERASE ALAA"/>
    <property type="match status" value="1"/>
</dbReference>
<evidence type="ECO:0000259" key="7">
    <source>
        <dbReference type="Pfam" id="PF00155"/>
    </source>
</evidence>
<dbReference type="Gene3D" id="3.40.640.10">
    <property type="entry name" value="Type I PLP-dependent aspartate aminotransferase-like (Major domain)"/>
    <property type="match status" value="1"/>
</dbReference>
<evidence type="ECO:0000256" key="3">
    <source>
        <dbReference type="ARBA" id="ARBA00022576"/>
    </source>
</evidence>
<evidence type="ECO:0000313" key="9">
    <source>
        <dbReference type="Proteomes" id="UP000199673"/>
    </source>
</evidence>
<dbReference type="InterPro" id="IPR004839">
    <property type="entry name" value="Aminotransferase_I/II_large"/>
</dbReference>
<dbReference type="STRING" id="305507.SAMN04489724_0141"/>
<dbReference type="Proteomes" id="UP000199673">
    <property type="component" value="Unassembled WGS sequence"/>
</dbReference>
<dbReference type="GO" id="GO:0004021">
    <property type="term" value="F:L-alanine:2-oxoglutarate aminotransferase activity"/>
    <property type="evidence" value="ECO:0007669"/>
    <property type="project" value="UniProtKB-EC"/>
</dbReference>
<dbReference type="Pfam" id="PF00155">
    <property type="entry name" value="Aminotran_1_2"/>
    <property type="match status" value="1"/>
</dbReference>
<proteinExistence type="inferred from homology"/>
<dbReference type="Gene3D" id="3.90.1150.10">
    <property type="entry name" value="Aspartate Aminotransferase, domain 1"/>
    <property type="match status" value="1"/>
</dbReference>
<comment type="cofactor">
    <cofactor evidence="1">
        <name>pyridoxal 5'-phosphate</name>
        <dbReference type="ChEBI" id="CHEBI:597326"/>
    </cofactor>
</comment>
<dbReference type="CDD" id="cd00609">
    <property type="entry name" value="AAT_like"/>
    <property type="match status" value="1"/>
</dbReference>
<keyword evidence="5" id="KW-0663">Pyridoxal phosphate</keyword>
<dbReference type="SUPFAM" id="SSF53383">
    <property type="entry name" value="PLP-dependent transferases"/>
    <property type="match status" value="1"/>
</dbReference>
<organism evidence="8 9">
    <name type="scientific">Algoriphagus locisalis</name>
    <dbReference type="NCBI Taxonomy" id="305507"/>
    <lineage>
        <taxon>Bacteria</taxon>
        <taxon>Pseudomonadati</taxon>
        <taxon>Bacteroidota</taxon>
        <taxon>Cytophagia</taxon>
        <taxon>Cytophagales</taxon>
        <taxon>Cyclobacteriaceae</taxon>
        <taxon>Algoriphagus</taxon>
    </lineage>
</organism>
<sequence>MVFVLYSSRFVISKLKRFESFNIRSGFPKLGLQILNSRTSIEKFSISVLGVTFIPLFCFFTPKLFCSQPINPMRQLLLRPGAEELSYEIRGIVKKARQVEALGYAMTWENIGDPIQKSNHVPDWMKEIIADLMKDDKTYGYADSKGMLETRQFLADLNNERGGTQITAEDILFFNGLGDAIAKLYQFLIPTARIIGPSPAYSTHSSAEAAHANAAPITYKLDPDNQWLPDMEDLYLKVRYNPSIVGILIINPDNPTGMVYPREVLEAFVKIAEEFNLLLITDEIYQNITYNGITAVPLAEVIGDRPAISLKGISKEFPWPGSRCGWMEFYNRESSKEFSKLCQTLENAKMIEVCSTILPQLAIPKIMKHPAYFKYREEANAQIGKRSDWMREILGDIPGIKFNPTQGAFYNTIVFDEGVLKEDQFLPIEDEDLKALLDSWLKEKDMPMDKRFVYNLLAAEQICVVPISSFCSDLRGFRVTLLEENEEVFKDTFRRLGRAISRYLKSEVEVQ</sequence>
<dbReference type="InterPro" id="IPR015421">
    <property type="entry name" value="PyrdxlP-dep_Trfase_major"/>
</dbReference>
<keyword evidence="9" id="KW-1185">Reference proteome</keyword>
<protein>
    <recommendedName>
        <fullName evidence="6">alanine transaminase</fullName>
        <ecNumber evidence="6">2.6.1.2</ecNumber>
    </recommendedName>
</protein>